<dbReference type="GO" id="GO:0004618">
    <property type="term" value="F:phosphoglycerate kinase activity"/>
    <property type="evidence" value="ECO:0007669"/>
    <property type="project" value="UniProtKB-EC"/>
</dbReference>
<comment type="caution">
    <text evidence="9">The sequence shown here is derived from an EMBL/GenBank/DDBJ whole genome shotgun (WGS) entry which is preliminary data.</text>
</comment>
<feature type="compositionally biased region" description="Low complexity" evidence="8">
    <location>
        <begin position="210"/>
        <end position="224"/>
    </location>
</feature>
<reference evidence="9 10" key="1">
    <citation type="journal article" date="2016" name="Nat. Commun.">
        <title>Thousands of microbial genomes shed light on interconnected biogeochemical processes in an aquifer system.</title>
        <authorList>
            <person name="Anantharaman K."/>
            <person name="Brown C.T."/>
            <person name="Hug L.A."/>
            <person name="Sharon I."/>
            <person name="Castelle C.J."/>
            <person name="Probst A.J."/>
            <person name="Thomas B.C."/>
            <person name="Singh A."/>
            <person name="Wilkins M.J."/>
            <person name="Karaoz U."/>
            <person name="Brodie E.L."/>
            <person name="Williams K.H."/>
            <person name="Hubbard S.S."/>
            <person name="Banfield J.F."/>
        </authorList>
    </citation>
    <scope>NUCLEOTIDE SEQUENCE [LARGE SCALE GENOMIC DNA]</scope>
</reference>
<dbReference type="AlphaFoldDB" id="A0A1F8CL07"/>
<evidence type="ECO:0000256" key="3">
    <source>
        <dbReference type="ARBA" id="ARBA00022679"/>
    </source>
</evidence>
<dbReference type="PANTHER" id="PTHR11406">
    <property type="entry name" value="PHOSPHOGLYCERATE KINASE"/>
    <property type="match status" value="1"/>
</dbReference>
<proteinExistence type="inferred from homology"/>
<evidence type="ECO:0000313" key="10">
    <source>
        <dbReference type="Proteomes" id="UP000179241"/>
    </source>
</evidence>
<keyword evidence="6" id="KW-0067">ATP-binding</keyword>
<evidence type="ECO:0000256" key="7">
    <source>
        <dbReference type="RuleBase" id="RU000532"/>
    </source>
</evidence>
<dbReference type="GO" id="GO:0005524">
    <property type="term" value="F:ATP binding"/>
    <property type="evidence" value="ECO:0007669"/>
    <property type="project" value="UniProtKB-KW"/>
</dbReference>
<dbReference type="InterPro" id="IPR036043">
    <property type="entry name" value="Phosphoglycerate_kinase_sf"/>
</dbReference>
<dbReference type="Pfam" id="PF00162">
    <property type="entry name" value="PGK"/>
    <property type="match status" value="3"/>
</dbReference>
<dbReference type="InterPro" id="IPR015824">
    <property type="entry name" value="Phosphoglycerate_kinase_N"/>
</dbReference>
<evidence type="ECO:0000313" key="9">
    <source>
        <dbReference type="EMBL" id="OGM76934.1"/>
    </source>
</evidence>
<dbReference type="GO" id="GO:0006096">
    <property type="term" value="P:glycolytic process"/>
    <property type="evidence" value="ECO:0007669"/>
    <property type="project" value="InterPro"/>
</dbReference>
<gene>
    <name evidence="9" type="ORF">A2188_01840</name>
</gene>
<evidence type="ECO:0000256" key="6">
    <source>
        <dbReference type="ARBA" id="ARBA00022840"/>
    </source>
</evidence>
<dbReference type="GO" id="GO:0005829">
    <property type="term" value="C:cytosol"/>
    <property type="evidence" value="ECO:0007669"/>
    <property type="project" value="TreeGrafter"/>
</dbReference>
<dbReference type="Proteomes" id="UP000179241">
    <property type="component" value="Unassembled WGS sequence"/>
</dbReference>
<dbReference type="PRINTS" id="PR00477">
    <property type="entry name" value="PHGLYCKINASE"/>
</dbReference>
<keyword evidence="3 7" id="KW-0808">Transferase</keyword>
<keyword evidence="4" id="KW-0547">Nucleotide-binding</keyword>
<evidence type="ECO:0000256" key="1">
    <source>
        <dbReference type="ARBA" id="ARBA00000642"/>
    </source>
</evidence>
<dbReference type="EC" id="2.7.2.3" evidence="2 7"/>
<dbReference type="SUPFAM" id="SSF53748">
    <property type="entry name" value="Phosphoglycerate kinase"/>
    <property type="match status" value="1"/>
</dbReference>
<feature type="region of interest" description="Disordered" evidence="8">
    <location>
        <begin position="210"/>
        <end position="231"/>
    </location>
</feature>
<comment type="catalytic activity">
    <reaction evidence="1 7">
        <text>(2R)-3-phosphoglycerate + ATP = (2R)-3-phospho-glyceroyl phosphate + ADP</text>
        <dbReference type="Rhea" id="RHEA:14801"/>
        <dbReference type="ChEBI" id="CHEBI:30616"/>
        <dbReference type="ChEBI" id="CHEBI:57604"/>
        <dbReference type="ChEBI" id="CHEBI:58272"/>
        <dbReference type="ChEBI" id="CHEBI:456216"/>
        <dbReference type="EC" id="2.7.2.3"/>
    </reaction>
</comment>
<evidence type="ECO:0000256" key="5">
    <source>
        <dbReference type="ARBA" id="ARBA00022777"/>
    </source>
</evidence>
<dbReference type="GO" id="GO:0043531">
    <property type="term" value="F:ADP binding"/>
    <property type="evidence" value="ECO:0007669"/>
    <property type="project" value="TreeGrafter"/>
</dbReference>
<dbReference type="InterPro" id="IPR001576">
    <property type="entry name" value="Phosphoglycerate_kinase"/>
</dbReference>
<dbReference type="GO" id="GO:0006094">
    <property type="term" value="P:gluconeogenesis"/>
    <property type="evidence" value="ECO:0007669"/>
    <property type="project" value="TreeGrafter"/>
</dbReference>
<name>A0A1F8CL07_9BACT</name>
<evidence type="ECO:0000256" key="8">
    <source>
        <dbReference type="SAM" id="MobiDB-lite"/>
    </source>
</evidence>
<dbReference type="EMBL" id="MGHU01000040">
    <property type="protein sequence ID" value="OGM76934.1"/>
    <property type="molecule type" value="Genomic_DNA"/>
</dbReference>
<organism evidence="9 10">
    <name type="scientific">Candidatus Woesebacteria bacterium RIFOXYA1_FULL_43_9</name>
    <dbReference type="NCBI Taxonomy" id="1802534"/>
    <lineage>
        <taxon>Bacteria</taxon>
        <taxon>Candidatus Woeseibacteriota</taxon>
    </lineage>
</organism>
<evidence type="ECO:0000256" key="2">
    <source>
        <dbReference type="ARBA" id="ARBA00013061"/>
    </source>
</evidence>
<dbReference type="Gene3D" id="3.40.50.1260">
    <property type="entry name" value="Phosphoglycerate kinase, N-terminal domain"/>
    <property type="match status" value="4"/>
</dbReference>
<dbReference type="PANTHER" id="PTHR11406:SF23">
    <property type="entry name" value="PHOSPHOGLYCERATE KINASE 1, CHLOROPLASTIC-RELATED"/>
    <property type="match status" value="1"/>
</dbReference>
<evidence type="ECO:0000256" key="4">
    <source>
        <dbReference type="ARBA" id="ARBA00022741"/>
    </source>
</evidence>
<sequence>MNLPFLSATEFLGKRVLVRADLDLGEGLNFPENELLRLQALVPTLNFLADRRCSVTIIGHRGRPDGREVPELSLKPVETKLHELLPGVEFRVLENLRFDPREEANDEILAKMLAGTAEMYVNDAFANSHREHCSISALPKLMKAQGKTVVLGLRFEKEIGNLSKVLVSPRKPVIFVISGLKKDKLDYIQKLANLADKVLVGGRLPEYLETASSEESTSEVTQGGSSDGGRVVVARLNPDKEDITIRSIENFETEITQAGTIVLAGVLGKYEEEGHRLGTERIFAAVANSKAYKVVGGGDSVVAVYMLGLSDRFDWVSVGGGAMLEYLVAGTLPGIEVLC</sequence>
<keyword evidence="5 7" id="KW-0418">Kinase</keyword>
<comment type="similarity">
    <text evidence="7">Belongs to the phosphoglycerate kinase family.</text>
</comment>
<protein>
    <recommendedName>
        <fullName evidence="2 7">Phosphoglycerate kinase</fullName>
        <ecNumber evidence="2 7">2.7.2.3</ecNumber>
    </recommendedName>
</protein>
<accession>A0A1F8CL07</accession>